<protein>
    <submittedName>
        <fullName evidence="2">Uncharacterized protein</fullName>
    </submittedName>
</protein>
<dbReference type="AlphaFoldDB" id="A0A0C2GI18"/>
<gene>
    <name evidence="2" type="ORF">ANCDUO_11299</name>
</gene>
<evidence type="ECO:0000256" key="1">
    <source>
        <dbReference type="SAM" id="MobiDB-lite"/>
    </source>
</evidence>
<sequence>MCRDLEMTIEDEGIEPDFELDGGKMVGKKKASKAKSTCLHNDRSSNGEKGLVDVGGGEVSKGKANGLPLEILMAKKELKRKLALESGQSASPEETGVPKKKKKKKCSTEPSAGAVQPTTAVVTQKKKKKLLKKKLMEGVAIEEVAQKSLKELIKLKPDDPESASADVANAGIKPKKKKKEKKTVGIPGEVVIPPKKPVQSSSEPPVVVADEGDAGKEQDWKLFDPEKKKKKKAKKKVVAKEQETEKKEVKKGKKQDSAPNPSQSSGKYNELLEQLSSVKKEGQARQMITTEVAAGKLEESEIMTVLRIWRQQKRRKMQEENKEKLTQMDGTLEELKVLSITHFLFASSALIIHFSHSKKKAHVKKSRKGSIHFAFKTATLEHPSCCISI</sequence>
<evidence type="ECO:0000313" key="3">
    <source>
        <dbReference type="Proteomes" id="UP000054047"/>
    </source>
</evidence>
<feature type="compositionally biased region" description="Polar residues" evidence="1">
    <location>
        <begin position="257"/>
        <end position="267"/>
    </location>
</feature>
<name>A0A0C2GI18_9BILA</name>
<organism evidence="2 3">
    <name type="scientific">Ancylostoma duodenale</name>
    <dbReference type="NCBI Taxonomy" id="51022"/>
    <lineage>
        <taxon>Eukaryota</taxon>
        <taxon>Metazoa</taxon>
        <taxon>Ecdysozoa</taxon>
        <taxon>Nematoda</taxon>
        <taxon>Chromadorea</taxon>
        <taxon>Rhabditida</taxon>
        <taxon>Rhabditina</taxon>
        <taxon>Rhabditomorpha</taxon>
        <taxon>Strongyloidea</taxon>
        <taxon>Ancylostomatidae</taxon>
        <taxon>Ancylostomatinae</taxon>
        <taxon>Ancylostoma</taxon>
    </lineage>
</organism>
<accession>A0A0C2GI18</accession>
<proteinExistence type="predicted"/>
<dbReference type="EMBL" id="KN733057">
    <property type="protein sequence ID" value="KIH58494.1"/>
    <property type="molecule type" value="Genomic_DNA"/>
</dbReference>
<feature type="region of interest" description="Disordered" evidence="1">
    <location>
        <begin position="83"/>
        <end position="125"/>
    </location>
</feature>
<feature type="compositionally biased region" description="Basic and acidic residues" evidence="1">
    <location>
        <begin position="238"/>
        <end position="248"/>
    </location>
</feature>
<dbReference type="Proteomes" id="UP000054047">
    <property type="component" value="Unassembled WGS sequence"/>
</dbReference>
<feature type="region of interest" description="Disordered" evidence="1">
    <location>
        <begin position="32"/>
        <end position="63"/>
    </location>
</feature>
<feature type="compositionally biased region" description="Basic residues" evidence="1">
    <location>
        <begin position="228"/>
        <end position="237"/>
    </location>
</feature>
<feature type="compositionally biased region" description="Basic and acidic residues" evidence="1">
    <location>
        <begin position="213"/>
        <end position="227"/>
    </location>
</feature>
<reference evidence="2 3" key="1">
    <citation type="submission" date="2013-12" db="EMBL/GenBank/DDBJ databases">
        <title>Draft genome of the parsitic nematode Ancylostoma duodenale.</title>
        <authorList>
            <person name="Mitreva M."/>
        </authorList>
    </citation>
    <scope>NUCLEOTIDE SEQUENCE [LARGE SCALE GENOMIC DNA]</scope>
    <source>
        <strain evidence="2 3">Zhejiang</strain>
    </source>
</reference>
<keyword evidence="3" id="KW-1185">Reference proteome</keyword>
<dbReference type="OrthoDB" id="3863715at2759"/>
<evidence type="ECO:0000313" key="2">
    <source>
        <dbReference type="EMBL" id="KIH58494.1"/>
    </source>
</evidence>
<feature type="compositionally biased region" description="Low complexity" evidence="1">
    <location>
        <begin position="197"/>
        <end position="208"/>
    </location>
</feature>
<feature type="region of interest" description="Disordered" evidence="1">
    <location>
        <begin position="155"/>
        <end position="268"/>
    </location>
</feature>